<dbReference type="Pfam" id="PF01724">
    <property type="entry name" value="DUF29"/>
    <property type="match status" value="1"/>
</dbReference>
<proteinExistence type="predicted"/>
<keyword evidence="2" id="KW-1185">Reference proteome</keyword>
<dbReference type="Gene3D" id="1.20.1220.20">
    <property type="entry name" value="Uncharcterised protein PF01724"/>
    <property type="match status" value="1"/>
</dbReference>
<organism evidence="1 2">
    <name type="scientific">Thiocapsa roseopersicina</name>
    <dbReference type="NCBI Taxonomy" id="1058"/>
    <lineage>
        <taxon>Bacteria</taxon>
        <taxon>Pseudomonadati</taxon>
        <taxon>Pseudomonadota</taxon>
        <taxon>Gammaproteobacteria</taxon>
        <taxon>Chromatiales</taxon>
        <taxon>Chromatiaceae</taxon>
        <taxon>Thiocapsa</taxon>
    </lineage>
</organism>
<dbReference type="Proteomes" id="UP000198816">
    <property type="component" value="Unassembled WGS sequence"/>
</dbReference>
<gene>
    <name evidence="1" type="ORF">SAMN05421783_103282</name>
</gene>
<evidence type="ECO:0000313" key="1">
    <source>
        <dbReference type="EMBL" id="SDW38538.1"/>
    </source>
</evidence>
<dbReference type="EMBL" id="FNNZ01000003">
    <property type="protein sequence ID" value="SDW38538.1"/>
    <property type="molecule type" value="Genomic_DNA"/>
</dbReference>
<reference evidence="2" key="1">
    <citation type="submission" date="2016-10" db="EMBL/GenBank/DDBJ databases">
        <authorList>
            <person name="Varghese N."/>
            <person name="Submissions S."/>
        </authorList>
    </citation>
    <scope>NUCLEOTIDE SEQUENCE [LARGE SCALE GENOMIC DNA]</scope>
    <source>
        <strain evidence="2">DSM 217</strain>
    </source>
</reference>
<name>A0A1H2T3V8_THIRO</name>
<protein>
    <recommendedName>
        <fullName evidence="3">DUF29 domain-containing protein</fullName>
    </recommendedName>
</protein>
<dbReference type="STRING" id="1058.SAMN05421783_103282"/>
<dbReference type="RefSeq" id="WP_245731738.1">
    <property type="nucleotide sequence ID" value="NZ_FNNZ01000003.1"/>
</dbReference>
<evidence type="ECO:0000313" key="2">
    <source>
        <dbReference type="Proteomes" id="UP000198816"/>
    </source>
</evidence>
<sequence>MPGIRPSLDTALAMIYPKAVRDAARESGLPETAFPGTCPYALEQILAPGFLPESGRR</sequence>
<accession>A0A1H2T3V8</accession>
<evidence type="ECO:0008006" key="3">
    <source>
        <dbReference type="Google" id="ProtNLM"/>
    </source>
</evidence>
<dbReference type="AlphaFoldDB" id="A0A1H2T3V8"/>